<comment type="function">
    <text evidence="5">Part of the twin-arginine translocation (Tat) system that transports large folded proteins containing a characteristic twin-arginine motif in their signal peptide across membranes.</text>
</comment>
<keyword evidence="5" id="KW-1003">Cell membrane</keyword>
<keyword evidence="5" id="KW-0811">Translocation</keyword>
<keyword evidence="4 5" id="KW-0472">Membrane</keyword>
<dbReference type="Pfam" id="PF00902">
    <property type="entry name" value="TatC"/>
    <property type="match status" value="1"/>
</dbReference>
<feature type="transmembrane region" description="Helical" evidence="5">
    <location>
        <begin position="157"/>
        <end position="179"/>
    </location>
</feature>
<dbReference type="GO" id="GO:0043953">
    <property type="term" value="P:protein transport by the Tat complex"/>
    <property type="evidence" value="ECO:0007669"/>
    <property type="project" value="UniProtKB-UniRule"/>
</dbReference>
<dbReference type="OrthoDB" id="9777044at2"/>
<evidence type="ECO:0000256" key="2">
    <source>
        <dbReference type="ARBA" id="ARBA00022692"/>
    </source>
</evidence>
<comment type="similarity">
    <text evidence="5">Belongs to the TatC family.</text>
</comment>
<keyword evidence="2 5" id="KW-0812">Transmembrane</keyword>
<feature type="transmembrane region" description="Helical" evidence="5">
    <location>
        <begin position="67"/>
        <end position="91"/>
    </location>
</feature>
<evidence type="ECO:0000313" key="7">
    <source>
        <dbReference type="Proteomes" id="UP000256977"/>
    </source>
</evidence>
<feature type="transmembrane region" description="Helical" evidence="5">
    <location>
        <begin position="21"/>
        <end position="47"/>
    </location>
</feature>
<accession>A0A3D9KRP0</accession>
<keyword evidence="7" id="KW-1185">Reference proteome</keyword>
<comment type="caution">
    <text evidence="6">The sequence shown here is derived from an EMBL/GenBank/DDBJ whole genome shotgun (WGS) entry which is preliminary data.</text>
</comment>
<dbReference type="InterPro" id="IPR002033">
    <property type="entry name" value="TatC"/>
</dbReference>
<dbReference type="GO" id="GO:0033281">
    <property type="term" value="C:TAT protein transport complex"/>
    <property type="evidence" value="ECO:0007669"/>
    <property type="project" value="UniProtKB-UniRule"/>
</dbReference>
<evidence type="ECO:0000256" key="1">
    <source>
        <dbReference type="ARBA" id="ARBA00004141"/>
    </source>
</evidence>
<dbReference type="PANTHER" id="PTHR30371:SF0">
    <property type="entry name" value="SEC-INDEPENDENT PROTEIN TRANSLOCASE PROTEIN TATC, CHLOROPLASTIC-RELATED"/>
    <property type="match status" value="1"/>
</dbReference>
<dbReference type="AlphaFoldDB" id="A0A3D9KRP0"/>
<evidence type="ECO:0000313" key="6">
    <source>
        <dbReference type="EMBL" id="RED89054.1"/>
    </source>
</evidence>
<dbReference type="GO" id="GO:0065002">
    <property type="term" value="P:intracellular protein transmembrane transport"/>
    <property type="evidence" value="ECO:0007669"/>
    <property type="project" value="TreeGrafter"/>
</dbReference>
<evidence type="ECO:0000256" key="4">
    <source>
        <dbReference type="ARBA" id="ARBA00023136"/>
    </source>
</evidence>
<dbReference type="PROSITE" id="PS01218">
    <property type="entry name" value="TATC"/>
    <property type="match status" value="1"/>
</dbReference>
<dbReference type="GO" id="GO:0009977">
    <property type="term" value="F:proton motive force dependent protein transmembrane transporter activity"/>
    <property type="evidence" value="ECO:0007669"/>
    <property type="project" value="TreeGrafter"/>
</dbReference>
<dbReference type="PRINTS" id="PR01840">
    <property type="entry name" value="TATCFAMILY"/>
</dbReference>
<feature type="transmembrane region" description="Helical" evidence="5">
    <location>
        <begin position="216"/>
        <end position="236"/>
    </location>
</feature>
<name>A0A3D9KRP0_9BACL</name>
<dbReference type="EMBL" id="QRDZ01000001">
    <property type="protein sequence ID" value="RED89054.1"/>
    <property type="molecule type" value="Genomic_DNA"/>
</dbReference>
<comment type="subcellular location">
    <subcellularLocation>
        <location evidence="5">Cell membrane</location>
        <topology evidence="5">Multi-pass membrane protein</topology>
    </subcellularLocation>
    <subcellularLocation>
        <location evidence="1">Membrane</location>
        <topology evidence="1">Multi-pass membrane protein</topology>
    </subcellularLocation>
</comment>
<sequence length="255" mass="29100">MPGIEKKTLTLLAHMNELRRRLIWICACFTLTVIGGMFLAKPMFQFLLAQPPANGMKMNAFSPWDAIGIWMKFALLIGLIVSLPIIMYHVWAFVKPGLHRSEQKATMKYIPFGVIFFVLGLAFAYYIVFPMAFYFASRLSKEMGLQETYGIGQYLSFMFNLLLPISLLFELPIMVMFLTRIKLLNPKTLKKFRRIAYLVLVVIATIITPPDIVSDFLVIIPLIVLFEFSVLLSIMVHRKQHSVIGEINAAPMNAN</sequence>
<dbReference type="HAMAP" id="MF_00902">
    <property type="entry name" value="TatC"/>
    <property type="match status" value="1"/>
</dbReference>
<dbReference type="PANTHER" id="PTHR30371">
    <property type="entry name" value="SEC-INDEPENDENT PROTEIN TRANSLOCASE PROTEIN TATC"/>
    <property type="match status" value="1"/>
</dbReference>
<keyword evidence="5" id="KW-0813">Transport</keyword>
<protein>
    <recommendedName>
        <fullName evidence="5">Sec-independent protein translocase protein TatC</fullName>
    </recommendedName>
</protein>
<evidence type="ECO:0000256" key="3">
    <source>
        <dbReference type="ARBA" id="ARBA00022989"/>
    </source>
</evidence>
<dbReference type="Proteomes" id="UP000256977">
    <property type="component" value="Unassembled WGS sequence"/>
</dbReference>
<dbReference type="InterPro" id="IPR019820">
    <property type="entry name" value="Sec-indep_translocase_CS"/>
</dbReference>
<evidence type="ECO:0000256" key="5">
    <source>
        <dbReference type="HAMAP-Rule" id="MF_00902"/>
    </source>
</evidence>
<gene>
    <name evidence="5" type="primary">tatC</name>
    <name evidence="6" type="ORF">DFP98_10124</name>
</gene>
<keyword evidence="5" id="KW-0653">Protein transport</keyword>
<keyword evidence="3 5" id="KW-1133">Transmembrane helix</keyword>
<comment type="subunit">
    <text evidence="5">Forms a complex with TatA.</text>
</comment>
<dbReference type="NCBIfam" id="TIGR00945">
    <property type="entry name" value="tatC"/>
    <property type="match status" value="1"/>
</dbReference>
<organism evidence="6 7">
    <name type="scientific">Cohnella phaseoli</name>
    <dbReference type="NCBI Taxonomy" id="456490"/>
    <lineage>
        <taxon>Bacteria</taxon>
        <taxon>Bacillati</taxon>
        <taxon>Bacillota</taxon>
        <taxon>Bacilli</taxon>
        <taxon>Bacillales</taxon>
        <taxon>Paenibacillaceae</taxon>
        <taxon>Cohnella</taxon>
    </lineage>
</organism>
<feature type="transmembrane region" description="Helical" evidence="5">
    <location>
        <begin position="191"/>
        <end position="210"/>
    </location>
</feature>
<proteinExistence type="inferred from homology"/>
<feature type="transmembrane region" description="Helical" evidence="5">
    <location>
        <begin position="112"/>
        <end position="137"/>
    </location>
</feature>
<reference evidence="6 7" key="1">
    <citation type="submission" date="2018-07" db="EMBL/GenBank/DDBJ databases">
        <title>Genomic Encyclopedia of Type Strains, Phase III (KMG-III): the genomes of soil and plant-associated and newly described type strains.</title>
        <authorList>
            <person name="Whitman W."/>
        </authorList>
    </citation>
    <scope>NUCLEOTIDE SEQUENCE [LARGE SCALE GENOMIC DNA]</scope>
    <source>
        <strain evidence="6 7">CECT 7287</strain>
    </source>
</reference>